<sequence>MQWYTKVLRQYVNFGGRARRTEFWMFTLFSVIVAAVLRLGDALLFSTSGQPTVAWLSTIYGLAVALPTLAVGARRLHDTGRSGWWQLLAVIPVIGAIVLIVFYATAGEPSANKYGPDPKALPADYLIR</sequence>
<reference evidence="2 3" key="1">
    <citation type="submission" date="2020-04" db="EMBL/GenBank/DDBJ databases">
        <authorList>
            <person name="Klaysubun C."/>
            <person name="Duangmal K."/>
            <person name="Lipun K."/>
        </authorList>
    </citation>
    <scope>NUCLEOTIDE SEQUENCE [LARGE SCALE GENOMIC DNA]</scope>
    <source>
        <strain evidence="2 3">JCM 11839</strain>
    </source>
</reference>
<dbReference type="Pfam" id="PF05656">
    <property type="entry name" value="DUF805"/>
    <property type="match status" value="1"/>
</dbReference>
<proteinExistence type="predicted"/>
<evidence type="ECO:0000256" key="1">
    <source>
        <dbReference type="SAM" id="Phobius"/>
    </source>
</evidence>
<name>A0ABX1R8X1_9PSEU</name>
<keyword evidence="1" id="KW-0472">Membrane</keyword>
<feature type="transmembrane region" description="Helical" evidence="1">
    <location>
        <begin position="52"/>
        <end position="72"/>
    </location>
</feature>
<gene>
    <name evidence="2" type="ORF">HF577_06935</name>
</gene>
<accession>A0ABX1R8X1</accession>
<evidence type="ECO:0000313" key="3">
    <source>
        <dbReference type="Proteomes" id="UP001296706"/>
    </source>
</evidence>
<feature type="transmembrane region" description="Helical" evidence="1">
    <location>
        <begin position="21"/>
        <end position="40"/>
    </location>
</feature>
<feature type="transmembrane region" description="Helical" evidence="1">
    <location>
        <begin position="84"/>
        <end position="106"/>
    </location>
</feature>
<dbReference type="RefSeq" id="WP_169394911.1">
    <property type="nucleotide sequence ID" value="NZ_BAAAJH010000050.1"/>
</dbReference>
<dbReference type="InterPro" id="IPR008523">
    <property type="entry name" value="DUF805"/>
</dbReference>
<dbReference type="EMBL" id="JAAXKY010000014">
    <property type="protein sequence ID" value="NMH76833.1"/>
    <property type="molecule type" value="Genomic_DNA"/>
</dbReference>
<protein>
    <submittedName>
        <fullName evidence="2">DUF805 domain-containing protein</fullName>
    </submittedName>
</protein>
<organism evidence="2 3">
    <name type="scientific">Pseudonocardia xinjiangensis</name>
    <dbReference type="NCBI Taxonomy" id="75289"/>
    <lineage>
        <taxon>Bacteria</taxon>
        <taxon>Bacillati</taxon>
        <taxon>Actinomycetota</taxon>
        <taxon>Actinomycetes</taxon>
        <taxon>Pseudonocardiales</taxon>
        <taxon>Pseudonocardiaceae</taxon>
        <taxon>Pseudonocardia</taxon>
    </lineage>
</organism>
<evidence type="ECO:0000313" key="2">
    <source>
        <dbReference type="EMBL" id="NMH76833.1"/>
    </source>
</evidence>
<keyword evidence="3" id="KW-1185">Reference proteome</keyword>
<keyword evidence="1" id="KW-1133">Transmembrane helix</keyword>
<dbReference type="PANTHER" id="PTHR34980:SF2">
    <property type="entry name" value="INNER MEMBRANE PROTEIN YHAH-RELATED"/>
    <property type="match status" value="1"/>
</dbReference>
<comment type="caution">
    <text evidence="2">The sequence shown here is derived from an EMBL/GenBank/DDBJ whole genome shotgun (WGS) entry which is preliminary data.</text>
</comment>
<dbReference type="Proteomes" id="UP001296706">
    <property type="component" value="Unassembled WGS sequence"/>
</dbReference>
<dbReference type="PANTHER" id="PTHR34980">
    <property type="entry name" value="INNER MEMBRANE PROTEIN-RELATED-RELATED"/>
    <property type="match status" value="1"/>
</dbReference>
<keyword evidence="1" id="KW-0812">Transmembrane</keyword>